<keyword evidence="1" id="KW-0175">Coiled coil</keyword>
<dbReference type="Proteomes" id="UP000475249">
    <property type="component" value="Unassembled WGS sequence"/>
</dbReference>
<reference evidence="4 5" key="1">
    <citation type="submission" date="2020-01" db="EMBL/GenBank/DDBJ databases">
        <title>Bacteria diversity of Porities sp.</title>
        <authorList>
            <person name="Wang G."/>
        </authorList>
    </citation>
    <scope>NUCLEOTIDE SEQUENCE [LARGE SCALE GENOMIC DNA]</scope>
    <source>
        <strain evidence="4 5">R33</strain>
    </source>
</reference>
<evidence type="ECO:0000259" key="3">
    <source>
        <dbReference type="SMART" id="SM00421"/>
    </source>
</evidence>
<evidence type="ECO:0000256" key="2">
    <source>
        <dbReference type="SAM" id="Phobius"/>
    </source>
</evidence>
<dbReference type="InterPro" id="IPR015943">
    <property type="entry name" value="WD40/YVTN_repeat-like_dom_sf"/>
</dbReference>
<dbReference type="InterPro" id="IPR000792">
    <property type="entry name" value="Tscrpt_reg_LuxR_C"/>
</dbReference>
<dbReference type="AlphaFoldDB" id="A0A6L9EAJ0"/>
<keyword evidence="5" id="KW-1185">Reference proteome</keyword>
<organism evidence="4 5">
    <name type="scientific">Poritiphilus flavus</name>
    <dbReference type="NCBI Taxonomy" id="2697053"/>
    <lineage>
        <taxon>Bacteria</taxon>
        <taxon>Pseudomonadati</taxon>
        <taxon>Bacteroidota</taxon>
        <taxon>Flavobacteriia</taxon>
        <taxon>Flavobacteriales</taxon>
        <taxon>Flavobacteriaceae</taxon>
        <taxon>Poritiphilus</taxon>
    </lineage>
</organism>
<dbReference type="SMART" id="SM00421">
    <property type="entry name" value="HTH_LUXR"/>
    <property type="match status" value="1"/>
</dbReference>
<keyword evidence="2" id="KW-0812">Transmembrane</keyword>
<keyword evidence="2" id="KW-0472">Membrane</keyword>
<dbReference type="GO" id="GO:0003677">
    <property type="term" value="F:DNA binding"/>
    <property type="evidence" value="ECO:0007669"/>
    <property type="project" value="InterPro"/>
</dbReference>
<dbReference type="InterPro" id="IPR036388">
    <property type="entry name" value="WH-like_DNA-bd_sf"/>
</dbReference>
<dbReference type="Pfam" id="PF07495">
    <property type="entry name" value="Y_Y_Y"/>
    <property type="match status" value="1"/>
</dbReference>
<comment type="caution">
    <text evidence="4">The sequence shown here is derived from an EMBL/GenBank/DDBJ whole genome shotgun (WGS) entry which is preliminary data.</text>
</comment>
<evidence type="ECO:0000313" key="5">
    <source>
        <dbReference type="Proteomes" id="UP000475249"/>
    </source>
</evidence>
<accession>A0A6L9EAJ0</accession>
<sequence length="930" mass="106690">MKYISFCFFLLTFGLISQELPPIQNFYPNDYHGENQNWAISQSAEKLIYVANSKGLLEYNGASWKLYPSPNETIMRSVKVVGDRIYTGCFMEFGYWQKTVWGTLEYTSLSRDINVALIEDEEFWTIINVEDYVVFQSLRRIYIYNVNNGNVNTVDTKNSITKMYQLDGSIYFQRMGKGIFKIESGKDFLIFEDDIVKDDEVLQVFGSAANPLILTRNNGFYSLENNTLVAAAGFPNEYLSNISLYTGLQLKDSSFMLGSISEGLLYLAENGELRYQIDQDKGLSNNTVLSLFEDMDSNIWLGLDHGISYINIDSPYKVFNDTKGILGSVYASAIYNGNLYLGTNQGLYYKALDSTKGFRFIRGTQGQVWCLEEIGHTLFCGHNSGTFEVSGNRANKISNIQGTWKIAELSGKPDLLLQGNYDGLYVLEKSNNSWRLKNKIGGFNNSSKYFETLDNHIFVSHEYNGVFKLEVDEAFFQVKSVTIDTMIKGSNSGIGKYQGDVLYAYKEGILKYDESSGGFSRDSLLSLIYTPDEYESGKLLVDDEDNKLWIFNKSNISFSAPVGLTNTSRVKNIPLTKEERDGILGYENISKLNDNGLYLLGKTSGYITFDINNTETSDFELSLSTIETGGITTDIRLLDTRTKGDFDSDENDFRFTFYAPEYNKYLSTQYQYRLKGMDDSWSDWSEQAEVIYENLPFGDYVFEVRAKIGNTISQNTPSYTFKIAKPWYFSNALVVLYIVGVLLFSVFMHNVYKQYYKKQRLKLIEKNRQELELAQVQNEREIIRIKNEQLEQENKSKSKELAASTMSIIKKNELLTMIKEELNIIEDKELVKPVIKVIDKSLRQNDDWELFQEAFNNADSEFLKNVKRLHPDLSPNDLKLCAYLRLNLSSKEIAQLLHISPRSVEIKRYRLRKKLDLKHEDNLVNYILGL</sequence>
<dbReference type="SUPFAM" id="SSF63829">
    <property type="entry name" value="Calcium-dependent phosphotriesterase"/>
    <property type="match status" value="1"/>
</dbReference>
<dbReference type="GO" id="GO:0006355">
    <property type="term" value="P:regulation of DNA-templated transcription"/>
    <property type="evidence" value="ECO:0007669"/>
    <property type="project" value="InterPro"/>
</dbReference>
<proteinExistence type="predicted"/>
<dbReference type="Gene3D" id="2.130.10.10">
    <property type="entry name" value="YVTN repeat-like/Quinoprotein amine dehydrogenase"/>
    <property type="match status" value="2"/>
</dbReference>
<dbReference type="InterPro" id="IPR016032">
    <property type="entry name" value="Sig_transdc_resp-reg_C-effctor"/>
</dbReference>
<dbReference type="InterPro" id="IPR011123">
    <property type="entry name" value="Y_Y_Y"/>
</dbReference>
<dbReference type="InterPro" id="IPR013783">
    <property type="entry name" value="Ig-like_fold"/>
</dbReference>
<protein>
    <submittedName>
        <fullName evidence="4">LuxR family transcriptional regulator</fullName>
    </submittedName>
</protein>
<dbReference type="Gene3D" id="2.60.40.10">
    <property type="entry name" value="Immunoglobulins"/>
    <property type="match status" value="1"/>
</dbReference>
<evidence type="ECO:0000256" key="1">
    <source>
        <dbReference type="SAM" id="Coils"/>
    </source>
</evidence>
<feature type="domain" description="HTH luxR-type" evidence="3">
    <location>
        <begin position="870"/>
        <end position="927"/>
    </location>
</feature>
<evidence type="ECO:0000313" key="4">
    <source>
        <dbReference type="EMBL" id="NAS11479.1"/>
    </source>
</evidence>
<dbReference type="Gene3D" id="1.10.10.10">
    <property type="entry name" value="Winged helix-like DNA-binding domain superfamily/Winged helix DNA-binding domain"/>
    <property type="match status" value="1"/>
</dbReference>
<dbReference type="Pfam" id="PF07494">
    <property type="entry name" value="Reg_prop"/>
    <property type="match status" value="1"/>
</dbReference>
<feature type="transmembrane region" description="Helical" evidence="2">
    <location>
        <begin position="727"/>
        <end position="752"/>
    </location>
</feature>
<keyword evidence="2" id="KW-1133">Transmembrane helix</keyword>
<dbReference type="RefSeq" id="WP_161434502.1">
    <property type="nucleotide sequence ID" value="NZ_WXYO01000002.1"/>
</dbReference>
<dbReference type="InterPro" id="IPR011110">
    <property type="entry name" value="Reg_prop"/>
</dbReference>
<feature type="coiled-coil region" evidence="1">
    <location>
        <begin position="761"/>
        <end position="807"/>
    </location>
</feature>
<gene>
    <name evidence="4" type="ORF">GTQ38_05670</name>
</gene>
<dbReference type="SUPFAM" id="SSF46894">
    <property type="entry name" value="C-terminal effector domain of the bipartite response regulators"/>
    <property type="match status" value="1"/>
</dbReference>
<dbReference type="EMBL" id="WXYO01000002">
    <property type="protein sequence ID" value="NAS11479.1"/>
    <property type="molecule type" value="Genomic_DNA"/>
</dbReference>
<name>A0A6L9EAJ0_9FLAO</name>